<gene>
    <name evidence="1" type="ORF">AFUS01_LOCUS614</name>
</gene>
<dbReference type="AlphaFoldDB" id="A0A8J2IZ08"/>
<evidence type="ECO:0000313" key="1">
    <source>
        <dbReference type="EMBL" id="CAG7647097.1"/>
    </source>
</evidence>
<name>A0A8J2IZ08_9HEXA</name>
<feature type="non-terminal residue" evidence="1">
    <location>
        <position position="1"/>
    </location>
</feature>
<keyword evidence="2" id="KW-1185">Reference proteome</keyword>
<dbReference type="EMBL" id="CAJVCH010003069">
    <property type="protein sequence ID" value="CAG7647097.1"/>
    <property type="molecule type" value="Genomic_DNA"/>
</dbReference>
<comment type="caution">
    <text evidence="1">The sequence shown here is derived from an EMBL/GenBank/DDBJ whole genome shotgun (WGS) entry which is preliminary data.</text>
</comment>
<reference evidence="1" key="1">
    <citation type="submission" date="2021-06" db="EMBL/GenBank/DDBJ databases">
        <authorList>
            <person name="Hodson N. C."/>
            <person name="Mongue J. A."/>
            <person name="Jaron S. K."/>
        </authorList>
    </citation>
    <scope>NUCLEOTIDE SEQUENCE</scope>
</reference>
<proteinExistence type="predicted"/>
<protein>
    <submittedName>
        <fullName evidence="1">Uncharacterized protein</fullName>
    </submittedName>
</protein>
<dbReference type="Proteomes" id="UP000708208">
    <property type="component" value="Unassembled WGS sequence"/>
</dbReference>
<accession>A0A8J2IZ08</accession>
<evidence type="ECO:0000313" key="2">
    <source>
        <dbReference type="Proteomes" id="UP000708208"/>
    </source>
</evidence>
<organism evidence="1 2">
    <name type="scientific">Allacma fusca</name>
    <dbReference type="NCBI Taxonomy" id="39272"/>
    <lineage>
        <taxon>Eukaryota</taxon>
        <taxon>Metazoa</taxon>
        <taxon>Ecdysozoa</taxon>
        <taxon>Arthropoda</taxon>
        <taxon>Hexapoda</taxon>
        <taxon>Collembola</taxon>
        <taxon>Symphypleona</taxon>
        <taxon>Sminthuridae</taxon>
        <taxon>Allacma</taxon>
    </lineage>
</organism>
<sequence>ISQLKSRLKKASGVDITVKYTVEHEVGEVHAHNVGEVHARDVGEVLVHDVGEVHAHDELVGKNALAALYDTNRRWAF</sequence>